<dbReference type="Proteomes" id="UP000714380">
    <property type="component" value="Unassembled WGS sequence"/>
</dbReference>
<dbReference type="RefSeq" id="WP_225670500.1">
    <property type="nucleotide sequence ID" value="NZ_JAEDAH010000001.1"/>
</dbReference>
<evidence type="ECO:0000313" key="2">
    <source>
        <dbReference type="Proteomes" id="UP000714380"/>
    </source>
</evidence>
<organism evidence="1 2">
    <name type="scientific">Thalassolituus marinus</name>
    <dbReference type="NCBI Taxonomy" id="671053"/>
    <lineage>
        <taxon>Bacteria</taxon>
        <taxon>Pseudomonadati</taxon>
        <taxon>Pseudomonadota</taxon>
        <taxon>Gammaproteobacteria</taxon>
        <taxon>Oceanospirillales</taxon>
        <taxon>Oceanospirillaceae</taxon>
        <taxon>Thalassolituus</taxon>
    </lineage>
</organism>
<evidence type="ECO:0000313" key="1">
    <source>
        <dbReference type="EMBL" id="MCA6062038.1"/>
    </source>
</evidence>
<dbReference type="InterPro" id="IPR046507">
    <property type="entry name" value="DUF6685"/>
</dbReference>
<name>A0ABS7ZK02_9GAMM</name>
<protein>
    <submittedName>
        <fullName evidence="1">Uncharacterized protein</fullName>
    </submittedName>
</protein>
<gene>
    <name evidence="1" type="ORF">I9W95_00295</name>
</gene>
<accession>A0ABS7ZK02</accession>
<reference evidence="1 2" key="1">
    <citation type="submission" date="2020-12" db="EMBL/GenBank/DDBJ databases">
        <title>Novel Thalassolituus-related marine hydrocarbonoclastic bacteria mediated algae-derived hydrocarbons mineralization in twilight zone of the northern South China Sea.</title>
        <authorList>
            <person name="Dong C."/>
        </authorList>
    </citation>
    <scope>NUCLEOTIDE SEQUENCE [LARGE SCALE GENOMIC DNA]</scope>
    <source>
        <strain evidence="1 2">IMCC1826</strain>
    </source>
</reference>
<proteinExistence type="predicted"/>
<comment type="caution">
    <text evidence="1">The sequence shown here is derived from an EMBL/GenBank/DDBJ whole genome shotgun (WGS) entry which is preliminary data.</text>
</comment>
<sequence length="291" mass="33964">MKETEGTNADPLDIEGFFNRILQSLFPAWYAKQAAREMRLQPLGVLNPNSFLCHRWMSLHAIVAALSESLQAHDSDWKDLSELLSKLVTERELKRPVSIMALDGLEQSSQEEEWPNLLSWAEHTCGSISFESEDDFDRNLRDAFPDSNKPHRMVYREWDGRYYWINNGDSPAFAAALRYAQQKQRNANIQATLSIEGVNQKALDRIRSDYWLLLLTRDSAYPMFDLISRAELPAVMGEFEWRRSDLVFLVGRKNNRKLNQIMLNLLNNRSSQQILEFGRWLSRQNHPFRNQ</sequence>
<dbReference type="EMBL" id="JAEDAH010000001">
    <property type="protein sequence ID" value="MCA6062038.1"/>
    <property type="molecule type" value="Genomic_DNA"/>
</dbReference>
<dbReference type="Pfam" id="PF20390">
    <property type="entry name" value="DUF6685"/>
    <property type="match status" value="1"/>
</dbReference>
<keyword evidence="2" id="KW-1185">Reference proteome</keyword>